<feature type="transmembrane region" description="Helical" evidence="1">
    <location>
        <begin position="16"/>
        <end position="37"/>
    </location>
</feature>
<evidence type="ECO:0000313" key="2">
    <source>
        <dbReference type="EMBL" id="SHK11035.1"/>
    </source>
</evidence>
<organism evidence="2 3">
    <name type="scientific">Geosporobacter subterraneus DSM 17957</name>
    <dbReference type="NCBI Taxonomy" id="1121919"/>
    <lineage>
        <taxon>Bacteria</taxon>
        <taxon>Bacillati</taxon>
        <taxon>Bacillota</taxon>
        <taxon>Clostridia</taxon>
        <taxon>Peptostreptococcales</taxon>
        <taxon>Thermotaleaceae</taxon>
        <taxon>Geosporobacter</taxon>
    </lineage>
</organism>
<dbReference type="EMBL" id="FQZV01000074">
    <property type="protein sequence ID" value="SHK11035.1"/>
    <property type="molecule type" value="Genomic_DNA"/>
</dbReference>
<proteinExistence type="predicted"/>
<dbReference type="Proteomes" id="UP000184536">
    <property type="component" value="Unassembled WGS sequence"/>
</dbReference>
<protein>
    <submittedName>
        <fullName evidence="2">Uncharacterized protein</fullName>
    </submittedName>
</protein>
<evidence type="ECO:0000256" key="1">
    <source>
        <dbReference type="SAM" id="Phobius"/>
    </source>
</evidence>
<name>A0A1M6PSY3_9FIRM</name>
<keyword evidence="1" id="KW-0472">Membrane</keyword>
<dbReference type="OrthoDB" id="1953508at2"/>
<reference evidence="3" key="1">
    <citation type="submission" date="2016-11" db="EMBL/GenBank/DDBJ databases">
        <authorList>
            <person name="Varghese N."/>
            <person name="Submissions S."/>
        </authorList>
    </citation>
    <scope>NUCLEOTIDE SEQUENCE [LARGE SCALE GENOMIC DNA]</scope>
    <source>
        <strain evidence="3">DSM 17957</strain>
    </source>
</reference>
<accession>A0A1M6PSY3</accession>
<dbReference type="RefSeq" id="WP_110942633.1">
    <property type="nucleotide sequence ID" value="NZ_FQZV01000074.1"/>
</dbReference>
<keyword evidence="1" id="KW-1133">Transmembrane helix</keyword>
<sequence>MALLIRQTIRQQSLSFWKLLAMIIVSLVMMNIVISVFSKISPMVGSIAGIIALAAAIGTCFRLIYQQIAHYNYKLIQDELVMERVIGRANHLFLSLKLNELESFKPYDQIGTDKVGKTYKFVSGKNTESWYVGEFTRSGDRYRFIIEPNEEIQNAILASMVEK</sequence>
<gene>
    <name evidence="2" type="ORF">SAMN02745975_03669</name>
</gene>
<keyword evidence="1" id="KW-0812">Transmembrane</keyword>
<keyword evidence="3" id="KW-1185">Reference proteome</keyword>
<feature type="transmembrane region" description="Helical" evidence="1">
    <location>
        <begin position="43"/>
        <end position="65"/>
    </location>
</feature>
<evidence type="ECO:0000313" key="3">
    <source>
        <dbReference type="Proteomes" id="UP000184536"/>
    </source>
</evidence>
<dbReference type="AlphaFoldDB" id="A0A1M6PSY3"/>
<dbReference type="STRING" id="1121919.SAMN02745975_03669"/>